<evidence type="ECO:0000313" key="4">
    <source>
        <dbReference type="Proteomes" id="UP000030746"/>
    </source>
</evidence>
<dbReference type="CTD" id="20250472"/>
<dbReference type="HOGENOM" id="CLU_261100_0_0_1"/>
<feature type="compositionally biased region" description="Pro residues" evidence="1">
    <location>
        <begin position="454"/>
        <end position="466"/>
    </location>
</feature>
<dbReference type="Proteomes" id="UP000030746">
    <property type="component" value="Unassembled WGS sequence"/>
</dbReference>
<feature type="region of interest" description="Disordered" evidence="1">
    <location>
        <begin position="813"/>
        <end position="838"/>
    </location>
</feature>
<feature type="transmembrane region" description="Helical" evidence="2">
    <location>
        <begin position="377"/>
        <end position="401"/>
    </location>
</feature>
<feature type="compositionally biased region" description="Polar residues" evidence="1">
    <location>
        <begin position="434"/>
        <end position="447"/>
    </location>
</feature>
<feature type="region of interest" description="Disordered" evidence="1">
    <location>
        <begin position="301"/>
        <end position="339"/>
    </location>
</feature>
<dbReference type="RefSeq" id="XP_009045119.1">
    <property type="nucleotide sequence ID" value="XM_009046871.1"/>
</dbReference>
<dbReference type="EMBL" id="KB199861">
    <property type="protein sequence ID" value="ESP04173.1"/>
    <property type="molecule type" value="Genomic_DNA"/>
</dbReference>
<evidence type="ECO:0008006" key="5">
    <source>
        <dbReference type="Google" id="ProtNLM"/>
    </source>
</evidence>
<proteinExistence type="predicted"/>
<dbReference type="CDD" id="cd22823">
    <property type="entry name" value="Gal_Rha_Lectin"/>
    <property type="match status" value="1"/>
</dbReference>
<organism evidence="3 4">
    <name type="scientific">Lottia gigantea</name>
    <name type="common">Giant owl limpet</name>
    <dbReference type="NCBI Taxonomy" id="225164"/>
    <lineage>
        <taxon>Eukaryota</taxon>
        <taxon>Metazoa</taxon>
        <taxon>Spiralia</taxon>
        <taxon>Lophotrochozoa</taxon>
        <taxon>Mollusca</taxon>
        <taxon>Gastropoda</taxon>
        <taxon>Patellogastropoda</taxon>
        <taxon>Lottioidea</taxon>
        <taxon>Lottiidae</taxon>
        <taxon>Lottia</taxon>
    </lineage>
</organism>
<reference evidence="3 4" key="1">
    <citation type="journal article" date="2013" name="Nature">
        <title>Insights into bilaterian evolution from three spiralian genomes.</title>
        <authorList>
            <person name="Simakov O."/>
            <person name="Marletaz F."/>
            <person name="Cho S.J."/>
            <person name="Edsinger-Gonzales E."/>
            <person name="Havlak P."/>
            <person name="Hellsten U."/>
            <person name="Kuo D.H."/>
            <person name="Larsson T."/>
            <person name="Lv J."/>
            <person name="Arendt D."/>
            <person name="Savage R."/>
            <person name="Osoegawa K."/>
            <person name="de Jong P."/>
            <person name="Grimwood J."/>
            <person name="Chapman J.A."/>
            <person name="Shapiro H."/>
            <person name="Aerts A."/>
            <person name="Otillar R.P."/>
            <person name="Terry A.Y."/>
            <person name="Boore J.L."/>
            <person name="Grigoriev I.V."/>
            <person name="Lindberg D.R."/>
            <person name="Seaver E.C."/>
            <person name="Weisblat D.A."/>
            <person name="Putnam N.H."/>
            <person name="Rokhsar D.S."/>
        </authorList>
    </citation>
    <scope>NUCLEOTIDE SEQUENCE [LARGE SCALE GENOMIC DNA]</scope>
</reference>
<feature type="compositionally biased region" description="Polar residues" evidence="1">
    <location>
        <begin position="578"/>
        <end position="594"/>
    </location>
</feature>
<gene>
    <name evidence="3" type="ORF">LOTGIDRAFT_237471</name>
</gene>
<feature type="compositionally biased region" description="Polar residues" evidence="1">
    <location>
        <begin position="824"/>
        <end position="833"/>
    </location>
</feature>
<dbReference type="GeneID" id="20250472"/>
<evidence type="ECO:0000313" key="3">
    <source>
        <dbReference type="EMBL" id="ESP04173.1"/>
    </source>
</evidence>
<feature type="region of interest" description="Disordered" evidence="1">
    <location>
        <begin position="1235"/>
        <end position="1259"/>
    </location>
</feature>
<dbReference type="OrthoDB" id="6154580at2759"/>
<dbReference type="KEGG" id="lgi:LOTGIDRAFT_237471"/>
<feature type="compositionally biased region" description="Polar residues" evidence="1">
    <location>
        <begin position="1143"/>
        <end position="1154"/>
    </location>
</feature>
<protein>
    <recommendedName>
        <fullName evidence="5">SUEL-type lectin domain-containing protein</fullName>
    </recommendedName>
</protein>
<feature type="region of interest" description="Disordered" evidence="1">
    <location>
        <begin position="1114"/>
        <end position="1154"/>
    </location>
</feature>
<keyword evidence="2" id="KW-0812">Transmembrane</keyword>
<keyword evidence="2" id="KW-0472">Membrane</keyword>
<feature type="region of interest" description="Disordered" evidence="1">
    <location>
        <begin position="576"/>
        <end position="625"/>
    </location>
</feature>
<accession>V4B1G6</accession>
<evidence type="ECO:0000256" key="1">
    <source>
        <dbReference type="SAM" id="MobiDB-lite"/>
    </source>
</evidence>
<evidence type="ECO:0000256" key="2">
    <source>
        <dbReference type="SAM" id="Phobius"/>
    </source>
</evidence>
<keyword evidence="4" id="KW-1185">Reference proteome</keyword>
<keyword evidence="2" id="KW-1133">Transmembrane helix</keyword>
<feature type="region of interest" description="Disordered" evidence="1">
    <location>
        <begin position="408"/>
        <end position="495"/>
    </location>
</feature>
<feature type="compositionally biased region" description="Low complexity" evidence="1">
    <location>
        <begin position="1241"/>
        <end position="1253"/>
    </location>
</feature>
<feature type="compositionally biased region" description="Low complexity" evidence="1">
    <location>
        <begin position="305"/>
        <end position="339"/>
    </location>
</feature>
<name>V4B1G6_LOTGI</name>
<sequence length="1306" mass="146174">MHKISKMFLRELSKTLYEWLATMTPPQSSQNLNSVSAVVPPLRLFESHGVLPEKAEACFGTGANVNMYWLSLQCPATNMIAITEMYYGVKEWNTSCQPPVNNDSLTNCCVYDQSADCLVNVFHSKKSATWPKVFEIFRNCTGYDNCNEQATWHRAIGCESGTHFDYSSYMMAKYQCISDSQIIQPNGDIEISRSDVHLQNIGYPNSTSGNSQMACSIEVPCDSALELTAIDVQLGSSTGTFDSSHNNLYEYREINLTNSRRFLVIDIDFADDSKFWIYIKANDSSTLDIACGNNKRTVPLDDCLPTTTEEPTTTEQLTPTEEPTTTEAPITGTSTPDTPSTTEFINQETTNIVLNSSSITPSNFPQVGSNNDGQDSVGLIVGIVCGVIVGLIIIIAIAVYLSKKKNKKSSVSPDCAPSSAYNKTSEKKNPACETISNGNTVYSTAQRTGFLGPAPKPIGPLPPQIPPSSSKLAPLKKDRPVMQPPQLPSRGSELGPLKEGRMFTLPPQIPPLGGEVAPLKESKNITDIESPDLDDVRHFVNKKKHEKHFDFEKKKGGSEVKFTLENVLGVVNEEMDSQKAQESGDTENHTNFSLTPGHRPKTGLPETSNVDNPTDKERSMIQETSSPRAPCLLFTTEEINDYINHLQTKLNSLYKNMLETKRHLIDVLQTQTYDKKRINNQQHLLNRQEAELIFYRKFYKTGKNKANEQICEENKRPKAPPKTEFFKYSFGRKLNIEMHPVDVDPDIKDAVDQRVQDVLQVQADNDKEIPSPSPDFQNILHVNHPTEESKDWDFNSTSPKPVVHGVPLEFRDIGSSTTASSSSPLEDTSNVSADSEAFEESEIYEVPLQFRDKGIPNVSEKDNTSGSFAIALTERMEHLVNSVPSKEELDLNTVENINETKFPSRSPSPKREVNDDETVYGEVCKPATESFQDTTYLTSLMASIKDLSAEISTETARKNVNLQKNTESLTCKESRVIEEIEKYVGIDNEISLSTEITKETERQDVKIMDTESLTEKERRIIEEIEKYVGIDDTSDPFINSSLGNMHNIPTSDTDNYQKLDYANSPNHLPKREVRALTALSECKAKKSVNSMSIEVGKRRYPLQPVYRSNTQKTILPPIRPHNKTNKPSQSKFTSQEKHGPLPNITTGKSSTPKQSEQVLDIETNHKMKSDESHFGLKLESKNELHLPKLPTVQTAPIIKDIKHRTDKVFCLPQIKTASTKPHLRNQIKTAILPDKLKPGHTSSQYTASTSSTTRHFTKSANYKPPKILLPVLPKIYQSNRRKEKQPHKLPPICHLGLDNVFPCRKD</sequence>